<dbReference type="STRING" id="394096.DB31_0903"/>
<keyword evidence="1" id="KW-0732">Signal</keyword>
<dbReference type="AlphaFoldDB" id="A0A085WFG7"/>
<proteinExistence type="predicted"/>
<dbReference type="Pfam" id="PF17957">
    <property type="entry name" value="Big_7"/>
    <property type="match status" value="1"/>
</dbReference>
<evidence type="ECO:0000313" key="3">
    <source>
        <dbReference type="Proteomes" id="UP000028725"/>
    </source>
</evidence>
<dbReference type="Proteomes" id="UP000028725">
    <property type="component" value="Unassembled WGS sequence"/>
</dbReference>
<dbReference type="SUPFAM" id="SSF48239">
    <property type="entry name" value="Terpenoid cyclases/Protein prenyltransferases"/>
    <property type="match status" value="1"/>
</dbReference>
<gene>
    <name evidence="2" type="ORF">DB31_0903</name>
</gene>
<comment type="caution">
    <text evidence="2">The sequence shown here is derived from an EMBL/GenBank/DDBJ whole genome shotgun (WGS) entry which is preliminary data.</text>
</comment>
<accession>A0A085WFG7</accession>
<evidence type="ECO:0008006" key="4">
    <source>
        <dbReference type="Google" id="ProtNLM"/>
    </source>
</evidence>
<protein>
    <recommendedName>
        <fullName evidence="4">Squalene cyclase C-terminal domain-containing protein</fullName>
    </recommendedName>
</protein>
<dbReference type="Pfam" id="PF13620">
    <property type="entry name" value="CarboxypepD_reg"/>
    <property type="match status" value="1"/>
</dbReference>
<dbReference type="OrthoDB" id="263958at2"/>
<feature type="chain" id="PRO_5001799514" description="Squalene cyclase C-terminal domain-containing protein" evidence="1">
    <location>
        <begin position="21"/>
        <end position="607"/>
    </location>
</feature>
<dbReference type="EMBL" id="JMCB01000010">
    <property type="protein sequence ID" value="KFE66430.1"/>
    <property type="molecule type" value="Genomic_DNA"/>
</dbReference>
<dbReference type="SUPFAM" id="SSF49478">
    <property type="entry name" value="Cna protein B-type domain"/>
    <property type="match status" value="1"/>
</dbReference>
<sequence>MPSSRLTLVVSLLFALPALAAQGDPKVREAAQRGITFLARSTAAWQQQHQCYGCHVQAVTLEGLAVGKQNQYNVPQKELGIILEGVLHSQGGARTAGGLSQSLFPRTARTFGGVAFARYDQYVDSKLRDDLLKLARTLLEYQQKDGSVQGDHESRPVTAGLMQATYQAMQTWRQAYARTADDAWLAPIRRAEEFIAQKAASWEGKPEGIYLQDVNYALLGLTAAGASRSEDVAGKVARYLVSLQQKDGGWGFSAGTSDPFATGQTVYALRQAGFTEEDTPVSRGIRWLVSHQQKDGGWGAAGSGKAEALWAVLGLVSVDVVSVAVSGLRDGEHVAPSQTIQVDARDNTGKGIQKVELLIDDRSAQKAQGGKLSYTWDTKGLSDGKHTVDVVATNTQGQVSRRRLEVYAGNVFLTSLGSRFTSSGTELAARNIAPKERSGRVELRVRIADMKDGQPQPGTQMFQETRPSAQGPMTFTFGGKGQDGKPFRTGRYFAEFSFVDEKGAVLQQERLLFTHDTPESQYAQYGEVAGGLALGNGQQASNAVVELVDEKGRIVQSTRSNETGQYRFKSVDKGEYKVRVRKEGFKDAEMPVNSAPATQAAANVTLQ</sequence>
<name>A0A085WFG7_9BACT</name>
<evidence type="ECO:0000313" key="2">
    <source>
        <dbReference type="EMBL" id="KFE66430.1"/>
    </source>
</evidence>
<dbReference type="RefSeq" id="WP_044192290.1">
    <property type="nucleotide sequence ID" value="NZ_JMCB01000010.1"/>
</dbReference>
<dbReference type="Gene3D" id="1.50.10.20">
    <property type="match status" value="1"/>
</dbReference>
<dbReference type="CDD" id="cd00688">
    <property type="entry name" value="ISOPREN_C2_like"/>
    <property type="match status" value="1"/>
</dbReference>
<keyword evidence="3" id="KW-1185">Reference proteome</keyword>
<organism evidence="2 3">
    <name type="scientific">Hyalangium minutum</name>
    <dbReference type="NCBI Taxonomy" id="394096"/>
    <lineage>
        <taxon>Bacteria</taxon>
        <taxon>Pseudomonadati</taxon>
        <taxon>Myxococcota</taxon>
        <taxon>Myxococcia</taxon>
        <taxon>Myxococcales</taxon>
        <taxon>Cystobacterineae</taxon>
        <taxon>Archangiaceae</taxon>
        <taxon>Hyalangium</taxon>
    </lineage>
</organism>
<evidence type="ECO:0000256" key="1">
    <source>
        <dbReference type="SAM" id="SignalP"/>
    </source>
</evidence>
<dbReference type="InterPro" id="IPR008930">
    <property type="entry name" value="Terpenoid_cyclase/PrenylTrfase"/>
</dbReference>
<dbReference type="InterPro" id="IPR013783">
    <property type="entry name" value="Ig-like_fold"/>
</dbReference>
<reference evidence="2 3" key="1">
    <citation type="submission" date="2014-04" db="EMBL/GenBank/DDBJ databases">
        <title>Genome assembly of Hyalangium minutum DSM 14724.</title>
        <authorList>
            <person name="Sharma G."/>
            <person name="Subramanian S."/>
        </authorList>
    </citation>
    <scope>NUCLEOTIDE SEQUENCE [LARGE SCALE GENOMIC DNA]</scope>
    <source>
        <strain evidence="2 3">DSM 14724</strain>
    </source>
</reference>
<feature type="signal peptide" evidence="1">
    <location>
        <begin position="1"/>
        <end position="20"/>
    </location>
</feature>
<dbReference type="Gene3D" id="2.60.40.10">
    <property type="entry name" value="Immunoglobulins"/>
    <property type="match status" value="2"/>
</dbReference>